<sequence length="341" mass="37842">MRNSTKGIAAEIAKGAFRPHTALTNMALSYFQNPGNYFAKSIFPICPVDLSSDNYYVFDKADLLRDGWKRKPAYGKADPTVVSEYTETYNCKVDQMIMGVDNIRQTDLQRRMGPAIRDPRIQRTRTIAEQANIHQDYLFAEHFFKAGVWSQEYTGVDNTSPSGGQFIKFSNDNSDPVKFFDEKATEMQEKTGRRPNRIGLGANVYTALKNHPGILERVKYGGTTANPANVTLNVLSQLFEMERVVAMQSIVNKASMGADADMGFIGDPNAILLAYATNNPAIDEPSAGYIFTWDMLGDGQLLPILSYPGEPGTHSDYVEGLMASDMKKTADDLGMFFKDAV</sequence>
<dbReference type="InterPro" id="IPR053738">
    <property type="entry name" value="Lambda_capsid_assembly"/>
</dbReference>
<accession>A0AAJ1AUP4</accession>
<protein>
    <recommendedName>
        <fullName evidence="3">Phage capsid protein</fullName>
    </recommendedName>
</protein>
<gene>
    <name evidence="1" type="ORF">LIQ10_03195</name>
</gene>
<comment type="caution">
    <text evidence="1">The sequence shown here is derived from an EMBL/GenBank/DDBJ whole genome shotgun (WGS) entry which is preliminary data.</text>
</comment>
<dbReference type="AlphaFoldDB" id="A0AAJ1AUP4"/>
<name>A0AAJ1AUP4_MEDGN</name>
<evidence type="ECO:0008006" key="3">
    <source>
        <dbReference type="Google" id="ProtNLM"/>
    </source>
</evidence>
<dbReference type="RefSeq" id="WP_173878540.1">
    <property type="nucleotide sequence ID" value="NZ_JAAIMT010000003.1"/>
</dbReference>
<dbReference type="Proteomes" id="UP001297422">
    <property type="component" value="Unassembled WGS sequence"/>
</dbReference>
<organism evidence="1 2">
    <name type="scientific">Mediterraneibacter gnavus</name>
    <name type="common">Ruminococcus gnavus</name>
    <dbReference type="NCBI Taxonomy" id="33038"/>
    <lineage>
        <taxon>Bacteria</taxon>
        <taxon>Bacillati</taxon>
        <taxon>Bacillota</taxon>
        <taxon>Clostridia</taxon>
        <taxon>Lachnospirales</taxon>
        <taxon>Lachnospiraceae</taxon>
        <taxon>Mediterraneibacter</taxon>
    </lineage>
</organism>
<dbReference type="EMBL" id="JAJBNC010000004">
    <property type="protein sequence ID" value="MCB5492750.1"/>
    <property type="molecule type" value="Genomic_DNA"/>
</dbReference>
<evidence type="ECO:0000313" key="1">
    <source>
        <dbReference type="EMBL" id="MCB5492750.1"/>
    </source>
</evidence>
<evidence type="ECO:0000313" key="2">
    <source>
        <dbReference type="Proteomes" id="UP001297422"/>
    </source>
</evidence>
<proteinExistence type="predicted"/>
<dbReference type="Gene3D" id="3.90.1690.10">
    <property type="entry name" value="phage-related protein like domain"/>
    <property type="match status" value="1"/>
</dbReference>
<reference evidence="1" key="1">
    <citation type="submission" date="2021-10" db="EMBL/GenBank/DDBJ databases">
        <title>Collection of gut derived symbiotic bacterial strains cultured from healthy donors.</title>
        <authorList>
            <person name="Lin H."/>
            <person name="Littmann E."/>
            <person name="Claire K."/>
            <person name="Pamer E."/>
        </authorList>
    </citation>
    <scope>NUCLEOTIDE SEQUENCE</scope>
    <source>
        <strain evidence="1">MSK.23.4</strain>
    </source>
</reference>